<feature type="transmembrane region" description="Helical" evidence="1">
    <location>
        <begin position="16"/>
        <end position="35"/>
    </location>
</feature>
<protein>
    <submittedName>
        <fullName evidence="2">Uncharacterized protein</fullName>
    </submittedName>
</protein>
<dbReference type="AlphaFoldDB" id="A0A2P2NF86"/>
<name>A0A2P2NF86_RHIMU</name>
<evidence type="ECO:0000313" key="2">
    <source>
        <dbReference type="EMBL" id="MBX41070.1"/>
    </source>
</evidence>
<sequence>MEKEPENARDAPGNGLALPLLLLLQPPFLLLPLLLPTP</sequence>
<accession>A0A2P2NF86</accession>
<reference evidence="2" key="1">
    <citation type="submission" date="2018-02" db="EMBL/GenBank/DDBJ databases">
        <title>Rhizophora mucronata_Transcriptome.</title>
        <authorList>
            <person name="Meera S.P."/>
            <person name="Sreeshan A."/>
            <person name="Augustine A."/>
        </authorList>
    </citation>
    <scope>NUCLEOTIDE SEQUENCE</scope>
    <source>
        <tissue evidence="2">Leaf</tissue>
    </source>
</reference>
<evidence type="ECO:0000256" key="1">
    <source>
        <dbReference type="SAM" id="Phobius"/>
    </source>
</evidence>
<dbReference type="EMBL" id="GGEC01060586">
    <property type="protein sequence ID" value="MBX41070.1"/>
    <property type="molecule type" value="Transcribed_RNA"/>
</dbReference>
<organism evidence="2">
    <name type="scientific">Rhizophora mucronata</name>
    <name type="common">Asiatic mangrove</name>
    <dbReference type="NCBI Taxonomy" id="61149"/>
    <lineage>
        <taxon>Eukaryota</taxon>
        <taxon>Viridiplantae</taxon>
        <taxon>Streptophyta</taxon>
        <taxon>Embryophyta</taxon>
        <taxon>Tracheophyta</taxon>
        <taxon>Spermatophyta</taxon>
        <taxon>Magnoliopsida</taxon>
        <taxon>eudicotyledons</taxon>
        <taxon>Gunneridae</taxon>
        <taxon>Pentapetalae</taxon>
        <taxon>rosids</taxon>
        <taxon>fabids</taxon>
        <taxon>Malpighiales</taxon>
        <taxon>Rhizophoraceae</taxon>
        <taxon>Rhizophora</taxon>
    </lineage>
</organism>
<keyword evidence="1" id="KW-0472">Membrane</keyword>
<keyword evidence="1" id="KW-0812">Transmembrane</keyword>
<keyword evidence="1" id="KW-1133">Transmembrane helix</keyword>
<proteinExistence type="predicted"/>